<dbReference type="RefSeq" id="WP_016343436.1">
    <property type="nucleotide sequence ID" value="NC_021282.1"/>
</dbReference>
<dbReference type="EMBL" id="CP004374">
    <property type="protein sequence ID" value="AGM30830.1"/>
    <property type="molecule type" value="Genomic_DNA"/>
</dbReference>
<sequence length="182" mass="20327">MAWLRRNGAAFLVIALALITYAFLVLQPHRERDIDSKRPALVVRPGEPATIDGVHWRLRKLDPPPPGKYDQPIPEGTKAVVFVLDRSKAGHQPSAEDVEETVCDVSIVDKNGRRWTKQNHVSMFSIQDSLKRMGYRTFCAEPGPFMVVGLVPPDATDLSLEVTVVKSKSDINEVVRFESPPD</sequence>
<evidence type="ECO:0008006" key="3">
    <source>
        <dbReference type="Google" id="ProtNLM"/>
    </source>
</evidence>
<accession>A0AB33AGA7</accession>
<proteinExistence type="predicted"/>
<gene>
    <name evidence="1" type="ORF">MASS_4228</name>
</gene>
<organism evidence="1 2">
    <name type="scientific">Mycobacteroides abscessus subsp. bolletii 50594</name>
    <dbReference type="NCBI Taxonomy" id="1303024"/>
    <lineage>
        <taxon>Bacteria</taxon>
        <taxon>Bacillati</taxon>
        <taxon>Actinomycetota</taxon>
        <taxon>Actinomycetes</taxon>
        <taxon>Mycobacteriales</taxon>
        <taxon>Mycobacteriaceae</taxon>
        <taxon>Mycobacteroides</taxon>
        <taxon>Mycobacteroides abscessus</taxon>
    </lineage>
</organism>
<evidence type="ECO:0000313" key="1">
    <source>
        <dbReference type="EMBL" id="AGM30830.1"/>
    </source>
</evidence>
<protein>
    <recommendedName>
        <fullName evidence="3">Secreted protein</fullName>
    </recommendedName>
</protein>
<dbReference type="Proteomes" id="UP000013961">
    <property type="component" value="Chromosome"/>
</dbReference>
<name>A0AB33AGA7_9MYCO</name>
<dbReference type="KEGG" id="mabb:MASS_4228"/>
<dbReference type="AlphaFoldDB" id="A0AB33AGA7"/>
<reference evidence="1 2" key="1">
    <citation type="journal article" date="2013" name="Genome Announc.">
        <title>Complete Genome Sequence of Mycobacterium massiliense Clinical Strain Asan 50594, Belonging to the Type II Genotype.</title>
        <authorList>
            <person name="Kim B.J."/>
            <person name="Kim B.R."/>
            <person name="Hong S.H."/>
            <person name="Seok S.H."/>
            <person name="Kook Y.H."/>
            <person name="Kim B.J."/>
        </authorList>
    </citation>
    <scope>NUCLEOTIDE SEQUENCE [LARGE SCALE GENOMIC DNA]</scope>
    <source>
        <strain evidence="1 2">50594</strain>
    </source>
</reference>
<evidence type="ECO:0000313" key="2">
    <source>
        <dbReference type="Proteomes" id="UP000013961"/>
    </source>
</evidence>